<keyword evidence="6 8" id="KW-1133">Transmembrane helix</keyword>
<gene>
    <name evidence="8 9" type="primary">corA</name>
    <name evidence="9" type="ORF">L7E55_14885</name>
</gene>
<dbReference type="Gene3D" id="3.30.460.20">
    <property type="entry name" value="CorA soluble domain-like"/>
    <property type="match status" value="1"/>
</dbReference>
<comment type="caution">
    <text evidence="9">The sequence shown here is derived from an EMBL/GenBank/DDBJ whole genome shotgun (WGS) entry which is preliminary data.</text>
</comment>
<evidence type="ECO:0000256" key="3">
    <source>
        <dbReference type="ARBA" id="ARBA00022448"/>
    </source>
</evidence>
<dbReference type="GO" id="GO:0015087">
    <property type="term" value="F:cobalt ion transmembrane transporter activity"/>
    <property type="evidence" value="ECO:0007669"/>
    <property type="project" value="UniProtKB-UniRule"/>
</dbReference>
<sequence length="354" mass="40849">MYKSIGKISKKAGLSPGSLIYIGEERNEKTKITLFNYDEQSFQEKQIETVDECLSFKDSPAVTWINIDGLHQVEIVENIGQCFGLHPLLLEDILDTGHRPKMEDYGEYVHVILKMLFFDENSNNVVTEQISIILGSHYVLSFQEREGEIFNQLKERIRSGLGRVRKMGADYLFYALIDSIVDSYFVVLEKLGEKIELLEERLVTNPSPVTLKAIHKLKTGMIFLSKSVWPLREVISGLERGETPLIKEPTGIYLRDVYDHTIQVIDTLETYRDMITGMLDIYLTSINNKISEIMKVLTVITTIFIPLTFIAGVYGMNFEYMPELQWRWGYPAVLSVMIIIGVLMGFYFKRRKWL</sequence>
<dbReference type="InterPro" id="IPR002523">
    <property type="entry name" value="MgTranspt_CorA/ZnTranspt_ZntB"/>
</dbReference>
<dbReference type="PANTHER" id="PTHR46494:SF1">
    <property type="entry name" value="CORA FAMILY METAL ION TRANSPORTER (EUROFUNG)"/>
    <property type="match status" value="1"/>
</dbReference>
<dbReference type="GO" id="GO:0015095">
    <property type="term" value="F:magnesium ion transmembrane transporter activity"/>
    <property type="evidence" value="ECO:0007669"/>
    <property type="project" value="UniProtKB-UniRule"/>
</dbReference>
<dbReference type="CDD" id="cd12828">
    <property type="entry name" value="TmCorA-like_1"/>
    <property type="match status" value="1"/>
</dbReference>
<keyword evidence="10" id="KW-1185">Reference proteome</keyword>
<protein>
    <recommendedName>
        <fullName evidence="8">Magnesium transport protein CorA</fullName>
    </recommendedName>
</protein>
<keyword evidence="8" id="KW-0406">Ion transport</keyword>
<comment type="similarity">
    <text evidence="2 8">Belongs to the CorA metal ion transporter (MIT) (TC 1.A.35) family.</text>
</comment>
<dbReference type="EMBL" id="JAKOAV010000036">
    <property type="protein sequence ID" value="MDF9409620.1"/>
    <property type="molecule type" value="Genomic_DNA"/>
</dbReference>
<keyword evidence="3 8" id="KW-0813">Transport</keyword>
<evidence type="ECO:0000256" key="7">
    <source>
        <dbReference type="ARBA" id="ARBA00023136"/>
    </source>
</evidence>
<dbReference type="NCBIfam" id="TIGR00383">
    <property type="entry name" value="corA"/>
    <property type="match status" value="1"/>
</dbReference>
<feature type="transmembrane region" description="Helical" evidence="8">
    <location>
        <begin position="328"/>
        <end position="348"/>
    </location>
</feature>
<dbReference type="GO" id="GO:0050897">
    <property type="term" value="F:cobalt ion binding"/>
    <property type="evidence" value="ECO:0007669"/>
    <property type="project" value="TreeGrafter"/>
</dbReference>
<keyword evidence="4 8" id="KW-1003">Cell membrane</keyword>
<accession>A0A9X4H088</accession>
<evidence type="ECO:0000256" key="2">
    <source>
        <dbReference type="ARBA" id="ARBA00009765"/>
    </source>
</evidence>
<dbReference type="InterPro" id="IPR045861">
    <property type="entry name" value="CorA_cytoplasmic_dom"/>
</dbReference>
<dbReference type="GO" id="GO:0000287">
    <property type="term" value="F:magnesium ion binding"/>
    <property type="evidence" value="ECO:0007669"/>
    <property type="project" value="TreeGrafter"/>
</dbReference>
<dbReference type="FunFam" id="1.20.58.340:FF:000012">
    <property type="entry name" value="Magnesium transport protein CorA"/>
    <property type="match status" value="1"/>
</dbReference>
<dbReference type="AlphaFoldDB" id="A0A9X4H088"/>
<feature type="transmembrane region" description="Helical" evidence="8">
    <location>
        <begin position="296"/>
        <end position="316"/>
    </location>
</feature>
<keyword evidence="5 8" id="KW-0812">Transmembrane</keyword>
<dbReference type="Proteomes" id="UP001154312">
    <property type="component" value="Unassembled WGS sequence"/>
</dbReference>
<name>A0A9X4H088_9FIRM</name>
<reference evidence="9" key="1">
    <citation type="submission" date="2022-02" db="EMBL/GenBank/DDBJ databases">
        <authorList>
            <person name="Leng L."/>
        </authorList>
    </citation>
    <scope>NUCLEOTIDE SEQUENCE</scope>
    <source>
        <strain evidence="9">JI</strain>
    </source>
</reference>
<dbReference type="PANTHER" id="PTHR46494">
    <property type="entry name" value="CORA FAMILY METAL ION TRANSPORTER (EUROFUNG)"/>
    <property type="match status" value="1"/>
</dbReference>
<keyword evidence="7 8" id="KW-0472">Membrane</keyword>
<dbReference type="InterPro" id="IPR045863">
    <property type="entry name" value="CorA_TM1_TM2"/>
</dbReference>
<evidence type="ECO:0000313" key="9">
    <source>
        <dbReference type="EMBL" id="MDF9409620.1"/>
    </source>
</evidence>
<dbReference type="Pfam" id="PF01544">
    <property type="entry name" value="CorA"/>
    <property type="match status" value="1"/>
</dbReference>
<evidence type="ECO:0000256" key="4">
    <source>
        <dbReference type="ARBA" id="ARBA00022475"/>
    </source>
</evidence>
<dbReference type="SUPFAM" id="SSF144083">
    <property type="entry name" value="Magnesium transport protein CorA, transmembrane region"/>
    <property type="match status" value="1"/>
</dbReference>
<evidence type="ECO:0000256" key="8">
    <source>
        <dbReference type="RuleBase" id="RU362010"/>
    </source>
</evidence>
<evidence type="ECO:0000256" key="6">
    <source>
        <dbReference type="ARBA" id="ARBA00022989"/>
    </source>
</evidence>
<dbReference type="GO" id="GO:0005886">
    <property type="term" value="C:plasma membrane"/>
    <property type="evidence" value="ECO:0007669"/>
    <property type="project" value="UniProtKB-SubCell"/>
</dbReference>
<proteinExistence type="inferred from homology"/>
<keyword evidence="8" id="KW-0460">Magnesium</keyword>
<dbReference type="InterPro" id="IPR004488">
    <property type="entry name" value="Mg/Co-transport_prot_CorA"/>
</dbReference>
<organism evidence="9 10">
    <name type="scientific">Pelotomaculum isophthalicicum JI</name>
    <dbReference type="NCBI Taxonomy" id="947010"/>
    <lineage>
        <taxon>Bacteria</taxon>
        <taxon>Bacillati</taxon>
        <taxon>Bacillota</taxon>
        <taxon>Clostridia</taxon>
        <taxon>Eubacteriales</taxon>
        <taxon>Desulfotomaculaceae</taxon>
        <taxon>Pelotomaculum</taxon>
    </lineage>
</organism>
<dbReference type="Gene3D" id="1.20.58.340">
    <property type="entry name" value="Magnesium transport protein CorA, transmembrane region"/>
    <property type="match status" value="2"/>
</dbReference>
<dbReference type="RefSeq" id="WP_277445111.1">
    <property type="nucleotide sequence ID" value="NZ_JAKOAV010000036.1"/>
</dbReference>
<evidence type="ECO:0000256" key="1">
    <source>
        <dbReference type="ARBA" id="ARBA00004651"/>
    </source>
</evidence>
<evidence type="ECO:0000256" key="5">
    <source>
        <dbReference type="ARBA" id="ARBA00022692"/>
    </source>
</evidence>
<comment type="function">
    <text evidence="8">Mediates influx of magnesium ions.</text>
</comment>
<dbReference type="SUPFAM" id="SSF143865">
    <property type="entry name" value="CorA soluble domain-like"/>
    <property type="match status" value="1"/>
</dbReference>
<comment type="subcellular location">
    <subcellularLocation>
        <location evidence="1">Cell membrane</location>
        <topology evidence="1">Multi-pass membrane protein</topology>
    </subcellularLocation>
    <subcellularLocation>
        <location evidence="8">Membrane</location>
        <topology evidence="8">Multi-pass membrane protein</topology>
    </subcellularLocation>
</comment>
<evidence type="ECO:0000313" key="10">
    <source>
        <dbReference type="Proteomes" id="UP001154312"/>
    </source>
</evidence>